<evidence type="ECO:0000313" key="3">
    <source>
        <dbReference type="Proteomes" id="UP001526147"/>
    </source>
</evidence>
<protein>
    <recommendedName>
        <fullName evidence="4">ATP-binding protein</fullName>
    </recommendedName>
</protein>
<keyword evidence="1" id="KW-0175">Coiled coil</keyword>
<dbReference type="RefSeq" id="WP_264141980.1">
    <property type="nucleotide sequence ID" value="NZ_JAOYEY010000028.1"/>
</dbReference>
<dbReference type="Proteomes" id="UP001526147">
    <property type="component" value="Unassembled WGS sequence"/>
</dbReference>
<dbReference type="EMBL" id="JAOYEY010000028">
    <property type="protein sequence ID" value="MCV9885124.1"/>
    <property type="molecule type" value="Genomic_DNA"/>
</dbReference>
<evidence type="ECO:0000256" key="1">
    <source>
        <dbReference type="SAM" id="Coils"/>
    </source>
</evidence>
<comment type="caution">
    <text evidence="2">The sequence shown here is derived from an EMBL/GenBank/DDBJ whole genome shotgun (WGS) entry which is preliminary data.</text>
</comment>
<reference evidence="2 3" key="1">
    <citation type="submission" date="2022-10" db="EMBL/GenBank/DDBJ databases">
        <title>Draft genome assembly of moderately radiation resistant bacterium Metabacillus halosaccharovorans.</title>
        <authorList>
            <person name="Pal S."/>
            <person name="Gopinathan A."/>
        </authorList>
    </citation>
    <scope>NUCLEOTIDE SEQUENCE [LARGE SCALE GENOMIC DNA]</scope>
    <source>
        <strain evidence="2 3">VITHBRA001</strain>
    </source>
</reference>
<proteinExistence type="predicted"/>
<gene>
    <name evidence="2" type="ORF">OIH86_05620</name>
</gene>
<organism evidence="2 3">
    <name type="scientific">Metabacillus halosaccharovorans</name>
    <dbReference type="NCBI Taxonomy" id="930124"/>
    <lineage>
        <taxon>Bacteria</taxon>
        <taxon>Bacillati</taxon>
        <taxon>Bacillota</taxon>
        <taxon>Bacilli</taxon>
        <taxon>Bacillales</taxon>
        <taxon>Bacillaceae</taxon>
        <taxon>Metabacillus</taxon>
    </lineage>
</organism>
<name>A0ABT3DDJ0_9BACI</name>
<sequence length="1419" mass="165167">MQLQLKDIIRFKKELYFNGAVQVDWFYNYEKQEEISKSFVFHGPEYFGIGEDDITFKSHRLVDTASFTNILANKIYGDSTDSNFFMTIAPYGTGKSHLAVTIASLFSREDKLQKTILNNITKVDKNVASELNSYSLKPNIVLVLNGMKDFNLNYEILNATQKVLKLHNVNDDFLKTLTKSYDIANNFVNNTFDNYEDLYKKYANEIFNDKQYENLKTYLIENIIQDADAFEVINTVYYHINGVYIRWDEGVSAGDVLTKIADTLCGDRGKFNKAIVLFDEFGRYIEFASSYPTRAGDSALQQIYESIQDSGDKIVFVGFIQSDLKSYLTRVDRTANINRYIGRYEASEKIHLSSNLETIFANLIERKDSSNFKNLIADKFEKQNNEWKQFHEDFIEWQPQATTSSVWGSYSHFKKVVLEGIFPLHPLTSWMLSNLSSWLQQRSSLTFLERQIEQYGNTFINEFGDLPLIPATRIIRSEFFKELLAAEQEGRKQSEYCILYNQILTKYGDKFDERHKEVLAANLIVRIGRLKTKSIEETKQALKYSTFLSVSEIDKVVSELERDFGVISYDESANVFDFIADATGINDFKRLLSSKRRKLDINISLVLDSISNEILPLDTMETSFGRKNQISTREWQFEQQMVHINDVNKAFLLNLKSDFEYSTAPDKSKGKLVWLYIPSLVDSEKLSSISSLLERFEFDKMPVCFFALDDQENKFSEALTDYQISNLFTEQEKVKYSKFIPDFRYKSEGIVKDRFNELVSKRIILTKAGLEKASKRPKLYFDALFDELYHAVIPFPFTEFSNKSLGKAKKNLSRIGRLILSGAAFQLIHSETTEIKNRIETVLFEGRMGSWGIFNNDYQFVSPTNLKVRKIYEDIDKVIEENKRLTIDKVFEKYQKPPYGINDFALALLIATYLTQRKIEIRVDIEGQRLRLEEWGNKVFQDKKVDFSALFETTIIKVDPDKLAGRYINLYNKVERNNDINKCPQLSNEFEQLKLEEDIPEELEDKVINLELMLREGLKLYDKNTRVFGELRSKLSVGSKELDFKKIFEVLDGCSEIDGSVQDSTRYVYNSAHVEEANNMTETCYHIIDKEFEGWLNSLKCISYAQVSGFEKWVNHLIASFTRYGYKEEGRKLRTKLQDILDNLNIIRQLENINETVENFLKNNKPNNSTGYDELINMKNSGQEILELLNNDKADKKYMVDFFDKVESRINLIEKMLENLAQEISDIYDSMFEFTNVEQCKEFLSKAKNILSKSINDVDREGIEEAANDIQNFLNEVTNLNNYKDNRKNLYTEIEILKDKWLNYESDIDFSPILETLKDEYIFKIDQIEEKWVNNNIKIHSKIDNWDASDCSTWLEQTKVIPTFLSESSIEDLKNVKQLVNQRLNELSVDAVLSLFENLSDEQKLYCLEKLTAKVIVQK</sequence>
<feature type="coiled-coil region" evidence="1">
    <location>
        <begin position="1263"/>
        <end position="1300"/>
    </location>
</feature>
<accession>A0ABT3DDJ0</accession>
<evidence type="ECO:0000313" key="2">
    <source>
        <dbReference type="EMBL" id="MCV9885124.1"/>
    </source>
</evidence>
<keyword evidence="3" id="KW-1185">Reference proteome</keyword>
<evidence type="ECO:0008006" key="4">
    <source>
        <dbReference type="Google" id="ProtNLM"/>
    </source>
</evidence>